<dbReference type="Pfam" id="PF05973">
    <property type="entry name" value="Gp49"/>
    <property type="match status" value="1"/>
</dbReference>
<dbReference type="RefSeq" id="WP_039087307.1">
    <property type="nucleotide sequence ID" value="NZ_CP126978.1"/>
</dbReference>
<dbReference type="EMBL" id="JTJO01000006">
    <property type="protein sequence ID" value="OBX00858.1"/>
    <property type="molecule type" value="Genomic_DNA"/>
</dbReference>
<dbReference type="PATRIC" id="fig|750.21.peg.15"/>
<dbReference type="EMBL" id="DYVQ01000071">
    <property type="protein sequence ID" value="HJF74091.1"/>
    <property type="molecule type" value="Genomic_DNA"/>
</dbReference>
<dbReference type="PANTHER" id="PTHR41791">
    <property type="entry name" value="SSL7039 PROTEIN"/>
    <property type="match status" value="1"/>
</dbReference>
<evidence type="ECO:0000313" key="3">
    <source>
        <dbReference type="Proteomes" id="UP000092643"/>
    </source>
</evidence>
<gene>
    <name evidence="1" type="ORF">K8W15_07905</name>
    <name evidence="2" type="ORF">QV03_01245</name>
</gene>
<dbReference type="AlphaFoldDB" id="A0A0A2XQA4"/>
<proteinExistence type="predicted"/>
<dbReference type="InterPro" id="IPR009241">
    <property type="entry name" value="HigB-like"/>
</dbReference>
<reference evidence="2 3" key="1">
    <citation type="submission" date="2014-11" db="EMBL/GenBank/DDBJ databases">
        <title>Pan-genome of Gallibacterium spp.</title>
        <authorList>
            <person name="Kudirkiene E."/>
            <person name="Bojesen A.M."/>
        </authorList>
    </citation>
    <scope>NUCLEOTIDE SEQUENCE [LARGE SCALE GENOMIC DNA]</scope>
    <source>
        <strain evidence="2 3">F 279</strain>
    </source>
</reference>
<dbReference type="InterPro" id="IPR014056">
    <property type="entry name" value="TypeIITA-like_toxin_pred"/>
</dbReference>
<dbReference type="Proteomes" id="UP000749334">
    <property type="component" value="Unassembled WGS sequence"/>
</dbReference>
<accession>A0A0A2XQA4</accession>
<evidence type="ECO:0000313" key="4">
    <source>
        <dbReference type="Proteomes" id="UP000749334"/>
    </source>
</evidence>
<name>A0A0A2XQA4_9PAST</name>
<sequence>MIQIKSTETFDKWLDNLKDLRARAKIQVRIKRLQLGNFGDVKPIGEGLSELRITEGKGYRLYLKNQNGVIVILLCGGDKSTQKADIEKAKSLAKELGV</sequence>
<dbReference type="PANTHER" id="PTHR41791:SF1">
    <property type="entry name" value="SSL7039 PROTEIN"/>
    <property type="match status" value="1"/>
</dbReference>
<evidence type="ECO:0000313" key="2">
    <source>
        <dbReference type="EMBL" id="OBX00858.1"/>
    </source>
</evidence>
<comment type="caution">
    <text evidence="1">The sequence shown here is derived from an EMBL/GenBank/DDBJ whole genome shotgun (WGS) entry which is preliminary data.</text>
</comment>
<reference evidence="1" key="2">
    <citation type="journal article" date="2021" name="PeerJ">
        <title>Extensive microbial diversity within the chicken gut microbiome revealed by metagenomics and culture.</title>
        <authorList>
            <person name="Gilroy R."/>
            <person name="Ravi A."/>
            <person name="Getino M."/>
            <person name="Pursley I."/>
            <person name="Horton D.L."/>
            <person name="Alikhan N.F."/>
            <person name="Baker D."/>
            <person name="Gharbi K."/>
            <person name="Hall N."/>
            <person name="Watson M."/>
            <person name="Adriaenssens E.M."/>
            <person name="Foster-Nyarko E."/>
            <person name="Jarju S."/>
            <person name="Secka A."/>
            <person name="Antonio M."/>
            <person name="Oren A."/>
            <person name="Chaudhuri R.R."/>
            <person name="La Ragione R."/>
            <person name="Hildebrand F."/>
            <person name="Pallen M.J."/>
        </authorList>
    </citation>
    <scope>NUCLEOTIDE SEQUENCE</scope>
    <source>
        <strain evidence="1">ChiHjej11B10-15683</strain>
    </source>
</reference>
<dbReference type="PIRSF" id="PIRSF028744">
    <property type="entry name" value="Addict_mod_HI1419"/>
    <property type="match status" value="1"/>
</dbReference>
<evidence type="ECO:0000313" key="1">
    <source>
        <dbReference type="EMBL" id="HJF74091.1"/>
    </source>
</evidence>
<dbReference type="NCBIfam" id="TIGR02683">
    <property type="entry name" value="upstrm_HI1419"/>
    <property type="match status" value="1"/>
</dbReference>
<dbReference type="OrthoDB" id="9800258at2"/>
<protein>
    <submittedName>
        <fullName evidence="1">Type II toxin-antitoxin system RelE/ParE family toxin</fullName>
    </submittedName>
</protein>
<organism evidence="1 4">
    <name type="scientific">Gallibacterium anatis</name>
    <dbReference type="NCBI Taxonomy" id="750"/>
    <lineage>
        <taxon>Bacteria</taxon>
        <taxon>Pseudomonadati</taxon>
        <taxon>Pseudomonadota</taxon>
        <taxon>Gammaproteobacteria</taxon>
        <taxon>Pasteurellales</taxon>
        <taxon>Pasteurellaceae</taxon>
        <taxon>Gallibacterium</taxon>
    </lineage>
</organism>
<reference evidence="1" key="3">
    <citation type="submission" date="2021-09" db="EMBL/GenBank/DDBJ databases">
        <authorList>
            <person name="Gilroy R."/>
        </authorList>
    </citation>
    <scope>NUCLEOTIDE SEQUENCE</scope>
    <source>
        <strain evidence="1">ChiHjej11B10-15683</strain>
    </source>
</reference>
<dbReference type="Proteomes" id="UP000092643">
    <property type="component" value="Unassembled WGS sequence"/>
</dbReference>